<reference evidence="2" key="1">
    <citation type="submission" date="2019-09" db="EMBL/GenBank/DDBJ databases">
        <title>Draft genome information of white flower Hibiscus syriacus.</title>
        <authorList>
            <person name="Kim Y.-M."/>
        </authorList>
    </citation>
    <scope>NUCLEOTIDE SEQUENCE [LARGE SCALE GENOMIC DNA]</scope>
    <source>
        <strain evidence="2">YM2019G1</strain>
    </source>
</reference>
<evidence type="ECO:0000313" key="3">
    <source>
        <dbReference type="Proteomes" id="UP000436088"/>
    </source>
</evidence>
<dbReference type="AlphaFoldDB" id="A0A6A2XKQ4"/>
<protein>
    <submittedName>
        <fullName evidence="2">UDP-glycosyltransferase 72B2</fullName>
    </submittedName>
</protein>
<dbReference type="EMBL" id="VEPZ02001375">
    <property type="protein sequence ID" value="KAE8676871.1"/>
    <property type="molecule type" value="Genomic_DNA"/>
</dbReference>
<proteinExistence type="predicted"/>
<evidence type="ECO:0000313" key="2">
    <source>
        <dbReference type="EMBL" id="KAE8676871.1"/>
    </source>
</evidence>
<gene>
    <name evidence="2" type="ORF">F3Y22_tig00111582pilonHSYRG01432</name>
</gene>
<name>A0A6A2XKQ4_HIBSY</name>
<organism evidence="2 3">
    <name type="scientific">Hibiscus syriacus</name>
    <name type="common">Rose of Sharon</name>
    <dbReference type="NCBI Taxonomy" id="106335"/>
    <lineage>
        <taxon>Eukaryota</taxon>
        <taxon>Viridiplantae</taxon>
        <taxon>Streptophyta</taxon>
        <taxon>Embryophyta</taxon>
        <taxon>Tracheophyta</taxon>
        <taxon>Spermatophyta</taxon>
        <taxon>Magnoliopsida</taxon>
        <taxon>eudicotyledons</taxon>
        <taxon>Gunneridae</taxon>
        <taxon>Pentapetalae</taxon>
        <taxon>rosids</taxon>
        <taxon>malvids</taxon>
        <taxon>Malvales</taxon>
        <taxon>Malvaceae</taxon>
        <taxon>Malvoideae</taxon>
        <taxon>Hibiscus</taxon>
    </lineage>
</organism>
<dbReference type="PANTHER" id="PTHR48046">
    <property type="entry name" value="UDP-GLYCOSYLTRANSFERASE 72E1"/>
    <property type="match status" value="1"/>
</dbReference>
<keyword evidence="1" id="KW-0328">Glycosyltransferase</keyword>
<keyword evidence="3" id="KW-1185">Reference proteome</keyword>
<accession>A0A6A2XKQ4</accession>
<sequence>MGHLIPLVQFAKRLVHQHSINVTFIIPLRLQWLLHRAKRYRLAQGIMVNSFMDLEGVPIKALQESKPPIYPVGPLVNADSSREPDGSGCMKWLDVQEVDSVLYVSFGSGGTLSMNQLNELAMGLEMSGQRFLWVIRSPNDSVAIATFFRNESQNDPFEFLPKGFIERTKDRGLLVPSGHHRLKC</sequence>
<dbReference type="Proteomes" id="UP000436088">
    <property type="component" value="Unassembled WGS sequence"/>
</dbReference>
<dbReference type="Gene3D" id="3.40.50.2000">
    <property type="entry name" value="Glycogen Phosphorylase B"/>
    <property type="match status" value="3"/>
</dbReference>
<dbReference type="GO" id="GO:0016757">
    <property type="term" value="F:glycosyltransferase activity"/>
    <property type="evidence" value="ECO:0007669"/>
    <property type="project" value="UniProtKB-KW"/>
</dbReference>
<dbReference type="SUPFAM" id="SSF53756">
    <property type="entry name" value="UDP-Glycosyltransferase/glycogen phosphorylase"/>
    <property type="match status" value="1"/>
</dbReference>
<comment type="caution">
    <text evidence="2">The sequence shown here is derived from an EMBL/GenBank/DDBJ whole genome shotgun (WGS) entry which is preliminary data.</text>
</comment>
<dbReference type="PANTHER" id="PTHR48046:SF6">
    <property type="entry name" value="GLYCOSYLTRANSFERASE"/>
    <property type="match status" value="1"/>
</dbReference>
<keyword evidence="1" id="KW-0808">Transferase</keyword>
<evidence type="ECO:0000256" key="1">
    <source>
        <dbReference type="ARBA" id="ARBA00022676"/>
    </source>
</evidence>